<evidence type="ECO:0000256" key="5">
    <source>
        <dbReference type="ARBA" id="ARBA00022856"/>
    </source>
</evidence>
<evidence type="ECO:0000256" key="1">
    <source>
        <dbReference type="ARBA" id="ARBA00004651"/>
    </source>
</evidence>
<dbReference type="Pfam" id="PF00528">
    <property type="entry name" value="BPD_transp_1"/>
    <property type="match status" value="1"/>
</dbReference>
<feature type="transmembrane region" description="Helical" evidence="9">
    <location>
        <begin position="110"/>
        <end position="129"/>
    </location>
</feature>
<accession>A0A149TKD8</accession>
<evidence type="ECO:0000256" key="9">
    <source>
        <dbReference type="RuleBase" id="RU363032"/>
    </source>
</evidence>
<evidence type="ECO:0000256" key="6">
    <source>
        <dbReference type="ARBA" id="ARBA00022927"/>
    </source>
</evidence>
<dbReference type="STRING" id="318683.A0U94_05655"/>
<feature type="transmembrane region" description="Helical" evidence="9">
    <location>
        <begin position="135"/>
        <end position="153"/>
    </location>
</feature>
<evidence type="ECO:0000313" key="12">
    <source>
        <dbReference type="Proteomes" id="UP000075636"/>
    </source>
</evidence>
<protein>
    <recommendedName>
        <fullName evidence="10">ABC transmembrane type-1 domain-containing protein</fullName>
    </recommendedName>
</protein>
<sequence length="271" mass="28491">MKRFSIPSPLSVLSAIVIGVCVVAILWPSALTSGDPATGVAPEHLLPPDSAHWCGTDQLGRDVLTRIIYGARETLPAAFVATMTGIVLGSVIGGFAALSGPAVDTLLSGVIDVLLAIPELLLALTVVILTGFGPVHAALAVGISQTAGFARIVRNLVRTLRSQTYVEAARLSGTGFWGIVGWHILPNAFRPLLRMGILRYATAILSLATLGFLGYSAPPPTPEWGLMISEGRDYLATAWWMTTFPGLALLTVALAANRLSQAMTNAGEERP</sequence>
<feature type="domain" description="ABC transmembrane type-1" evidence="10">
    <location>
        <begin position="71"/>
        <end position="260"/>
    </location>
</feature>
<keyword evidence="2 9" id="KW-0813">Transport</keyword>
<feature type="transmembrane region" description="Helical" evidence="9">
    <location>
        <begin position="12"/>
        <end position="30"/>
    </location>
</feature>
<evidence type="ECO:0000313" key="11">
    <source>
        <dbReference type="EMBL" id="KXV48900.1"/>
    </source>
</evidence>
<dbReference type="PANTHER" id="PTHR43386">
    <property type="entry name" value="OLIGOPEPTIDE TRANSPORT SYSTEM PERMEASE PROTEIN APPC"/>
    <property type="match status" value="1"/>
</dbReference>
<keyword evidence="5" id="KW-0571">Peptide transport</keyword>
<comment type="caution">
    <text evidence="11">The sequence shown here is derived from an EMBL/GenBank/DDBJ whole genome shotgun (WGS) entry which is preliminary data.</text>
</comment>
<feature type="transmembrane region" description="Helical" evidence="9">
    <location>
        <begin position="237"/>
        <end position="256"/>
    </location>
</feature>
<dbReference type="PROSITE" id="PS50928">
    <property type="entry name" value="ABC_TM1"/>
    <property type="match status" value="1"/>
</dbReference>
<dbReference type="InterPro" id="IPR000515">
    <property type="entry name" value="MetI-like"/>
</dbReference>
<dbReference type="AlphaFoldDB" id="A0A149TKD8"/>
<evidence type="ECO:0000256" key="3">
    <source>
        <dbReference type="ARBA" id="ARBA00022475"/>
    </source>
</evidence>
<keyword evidence="3" id="KW-1003">Cell membrane</keyword>
<evidence type="ECO:0000256" key="4">
    <source>
        <dbReference type="ARBA" id="ARBA00022692"/>
    </source>
</evidence>
<dbReference type="CDD" id="cd06261">
    <property type="entry name" value="TM_PBP2"/>
    <property type="match status" value="1"/>
</dbReference>
<name>A0A149TKD8_9PROT</name>
<dbReference type="InterPro" id="IPR035906">
    <property type="entry name" value="MetI-like_sf"/>
</dbReference>
<dbReference type="OrthoDB" id="9774870at2"/>
<keyword evidence="6" id="KW-0653">Protein transport</keyword>
<feature type="transmembrane region" description="Helical" evidence="9">
    <location>
        <begin position="77"/>
        <end position="98"/>
    </location>
</feature>
<keyword evidence="4 9" id="KW-0812">Transmembrane</keyword>
<dbReference type="RefSeq" id="WP_062107262.1">
    <property type="nucleotide sequence ID" value="NZ_LHZR01000100.1"/>
</dbReference>
<dbReference type="GO" id="GO:0015031">
    <property type="term" value="P:protein transport"/>
    <property type="evidence" value="ECO:0007669"/>
    <property type="project" value="UniProtKB-KW"/>
</dbReference>
<dbReference type="EMBL" id="LHZR01000100">
    <property type="protein sequence ID" value="KXV48900.1"/>
    <property type="molecule type" value="Genomic_DNA"/>
</dbReference>
<dbReference type="InterPro" id="IPR050366">
    <property type="entry name" value="BP-dependent_transpt_permease"/>
</dbReference>
<evidence type="ECO:0000256" key="8">
    <source>
        <dbReference type="ARBA" id="ARBA00023136"/>
    </source>
</evidence>
<evidence type="ECO:0000256" key="2">
    <source>
        <dbReference type="ARBA" id="ARBA00022448"/>
    </source>
</evidence>
<dbReference type="PANTHER" id="PTHR43386:SF1">
    <property type="entry name" value="D,D-DIPEPTIDE TRANSPORT SYSTEM PERMEASE PROTEIN DDPC-RELATED"/>
    <property type="match status" value="1"/>
</dbReference>
<proteinExistence type="inferred from homology"/>
<dbReference type="GO" id="GO:0005886">
    <property type="term" value="C:plasma membrane"/>
    <property type="evidence" value="ECO:0007669"/>
    <property type="project" value="UniProtKB-SubCell"/>
</dbReference>
<comment type="similarity">
    <text evidence="9">Belongs to the binding-protein-dependent transport system permease family.</text>
</comment>
<dbReference type="GO" id="GO:0055085">
    <property type="term" value="P:transmembrane transport"/>
    <property type="evidence" value="ECO:0007669"/>
    <property type="project" value="InterPro"/>
</dbReference>
<organism evidence="11 12">
    <name type="scientific">Gluconobacter albidus</name>
    <dbReference type="NCBI Taxonomy" id="318683"/>
    <lineage>
        <taxon>Bacteria</taxon>
        <taxon>Pseudomonadati</taxon>
        <taxon>Pseudomonadota</taxon>
        <taxon>Alphaproteobacteria</taxon>
        <taxon>Acetobacterales</taxon>
        <taxon>Acetobacteraceae</taxon>
        <taxon>Gluconobacter</taxon>
    </lineage>
</organism>
<keyword evidence="8 9" id="KW-0472">Membrane</keyword>
<evidence type="ECO:0000256" key="7">
    <source>
        <dbReference type="ARBA" id="ARBA00022989"/>
    </source>
</evidence>
<keyword evidence="7 9" id="KW-1133">Transmembrane helix</keyword>
<dbReference type="GO" id="GO:0015833">
    <property type="term" value="P:peptide transport"/>
    <property type="evidence" value="ECO:0007669"/>
    <property type="project" value="UniProtKB-KW"/>
</dbReference>
<comment type="subcellular location">
    <subcellularLocation>
        <location evidence="1 9">Cell membrane</location>
        <topology evidence="1 9">Multi-pass membrane protein</topology>
    </subcellularLocation>
</comment>
<reference evidence="11 12" key="1">
    <citation type="submission" date="2015-06" db="EMBL/GenBank/DDBJ databases">
        <title>Improved classification and identification of acetic acid bacteria using matrix-assisted laser desorption/ionization time-of-flight mass spectrometry; Gluconobacter nephelii and Gluconobacter uchimurae are later heterotypic synonyms of Gluconobacter japonicus and Gluconobacter oxydans, respectively.</title>
        <authorList>
            <person name="Li L."/>
            <person name="Cleenwerck I."/>
            <person name="De Vuyst L."/>
            <person name="Vandamme P."/>
        </authorList>
    </citation>
    <scope>NUCLEOTIDE SEQUENCE [LARGE SCALE GENOMIC DNA]</scope>
    <source>
        <strain evidence="11 12">LMG 1768</strain>
    </source>
</reference>
<evidence type="ECO:0000259" key="10">
    <source>
        <dbReference type="PROSITE" id="PS50928"/>
    </source>
</evidence>
<dbReference type="Gene3D" id="1.10.3720.10">
    <property type="entry name" value="MetI-like"/>
    <property type="match status" value="1"/>
</dbReference>
<gene>
    <name evidence="11" type="ORF">AD945_06070</name>
</gene>
<dbReference type="PATRIC" id="fig|318683.6.peg.2509"/>
<dbReference type="Proteomes" id="UP000075636">
    <property type="component" value="Unassembled WGS sequence"/>
</dbReference>
<dbReference type="SUPFAM" id="SSF161098">
    <property type="entry name" value="MetI-like"/>
    <property type="match status" value="1"/>
</dbReference>
<feature type="transmembrane region" description="Helical" evidence="9">
    <location>
        <begin position="197"/>
        <end position="217"/>
    </location>
</feature>